<dbReference type="InterPro" id="IPR012347">
    <property type="entry name" value="Ferritin-like"/>
</dbReference>
<sequence length="139" mass="13742">MLSAAHAAVYATAAAGGALAPLGAPAQPARSLARAAHDDHRALRDTLVAALRAHGTTPPAALPAYRLPVEPAGVEGSVDLLSRVEDQSAASACAAVSALTGADRELAVDALVAMALRGQRARLAAGLAPEAAAPAFPGR</sequence>
<accession>A0A1S1RFZ0</accession>
<protein>
    <submittedName>
        <fullName evidence="2">Protein kinase</fullName>
    </submittedName>
</protein>
<feature type="domain" description="DUF4439" evidence="1">
    <location>
        <begin position="2"/>
        <end position="139"/>
    </location>
</feature>
<dbReference type="EMBL" id="MBLM01000025">
    <property type="protein sequence ID" value="OHV44162.1"/>
    <property type="molecule type" value="Genomic_DNA"/>
</dbReference>
<evidence type="ECO:0000313" key="2">
    <source>
        <dbReference type="EMBL" id="OHV44162.1"/>
    </source>
</evidence>
<gene>
    <name evidence="2" type="ORF">CC117_10350</name>
</gene>
<dbReference type="OrthoDB" id="3218340at2"/>
<dbReference type="Pfam" id="PF14530">
    <property type="entry name" value="DUF4439"/>
    <property type="match status" value="1"/>
</dbReference>
<evidence type="ECO:0000259" key="1">
    <source>
        <dbReference type="Pfam" id="PF14530"/>
    </source>
</evidence>
<keyword evidence="2" id="KW-0808">Transferase</keyword>
<dbReference type="InterPro" id="IPR009078">
    <property type="entry name" value="Ferritin-like_SF"/>
</dbReference>
<comment type="caution">
    <text evidence="2">The sequence shown here is derived from an EMBL/GenBank/DDBJ whole genome shotgun (WGS) entry which is preliminary data.</text>
</comment>
<dbReference type="InterPro" id="IPR029447">
    <property type="entry name" value="DUF4439"/>
</dbReference>
<dbReference type="SUPFAM" id="SSF47240">
    <property type="entry name" value="Ferritin-like"/>
    <property type="match status" value="1"/>
</dbReference>
<dbReference type="Gene3D" id="1.20.1260.10">
    <property type="match status" value="1"/>
</dbReference>
<organism evidence="2 3">
    <name type="scientific">Parafrankia colletiae</name>
    <dbReference type="NCBI Taxonomy" id="573497"/>
    <lineage>
        <taxon>Bacteria</taxon>
        <taxon>Bacillati</taxon>
        <taxon>Actinomycetota</taxon>
        <taxon>Actinomycetes</taxon>
        <taxon>Frankiales</taxon>
        <taxon>Frankiaceae</taxon>
        <taxon>Parafrankia</taxon>
    </lineage>
</organism>
<proteinExistence type="predicted"/>
<dbReference type="Proteomes" id="UP000179627">
    <property type="component" value="Unassembled WGS sequence"/>
</dbReference>
<dbReference type="GO" id="GO:0016301">
    <property type="term" value="F:kinase activity"/>
    <property type="evidence" value="ECO:0007669"/>
    <property type="project" value="UniProtKB-KW"/>
</dbReference>
<keyword evidence="2" id="KW-0418">Kinase</keyword>
<reference evidence="3" key="1">
    <citation type="submission" date="2016-07" db="EMBL/GenBank/DDBJ databases">
        <title>Sequence Frankia sp. strain CcI1.17.</title>
        <authorList>
            <person name="Ghodhbane-Gtari F."/>
            <person name="Swanson E."/>
            <person name="Gueddou A."/>
            <person name="Morris K."/>
            <person name="Hezbri K."/>
            <person name="Ktari A."/>
            <person name="Nouioui I."/>
            <person name="Abebe-Akele F."/>
            <person name="Simpson S."/>
            <person name="Thomas K."/>
            <person name="Gtari M."/>
            <person name="Tisa L.S."/>
            <person name="Hurst S."/>
        </authorList>
    </citation>
    <scope>NUCLEOTIDE SEQUENCE [LARGE SCALE GENOMIC DNA]</scope>
    <source>
        <strain evidence="3">Cc1.17</strain>
    </source>
</reference>
<dbReference type="AlphaFoldDB" id="A0A1S1RFZ0"/>
<evidence type="ECO:0000313" key="3">
    <source>
        <dbReference type="Proteomes" id="UP000179627"/>
    </source>
</evidence>
<name>A0A1S1RFZ0_9ACTN</name>
<keyword evidence="3" id="KW-1185">Reference proteome</keyword>